<evidence type="ECO:0000313" key="3">
    <source>
        <dbReference type="EMBL" id="KAH7086613.1"/>
    </source>
</evidence>
<evidence type="ECO:0000256" key="1">
    <source>
        <dbReference type="SAM" id="MobiDB-lite"/>
    </source>
</evidence>
<feature type="region of interest" description="Disordered" evidence="1">
    <location>
        <begin position="1"/>
        <end position="26"/>
    </location>
</feature>
<dbReference type="PANTHER" id="PTHR42085:SF1">
    <property type="entry name" value="F-BOX DOMAIN-CONTAINING PROTEIN"/>
    <property type="match status" value="1"/>
</dbReference>
<dbReference type="OrthoDB" id="3691810at2759"/>
<evidence type="ECO:0000313" key="4">
    <source>
        <dbReference type="Proteomes" id="UP000813461"/>
    </source>
</evidence>
<sequence>MASPKTKLVPIARGRSSPSSSDRQSFLTTFPPEIRNRIYESLFVYEYPVEVTSHDQNCVEKLCNSSGPSRLRHEANHKVQATKLHVQNTRYNLACTMPFLRTCRQIYHEAVGVCYSQNSFTFYPVHHDGLKLSAWVEAISTQLHMVKKVTIDLKALRTSSRRYYWDRFCQAEKFDVLPVLRIIWFSVSPQTEAYLHHDATIVYPKVDIFALNKAIRSIAQDDSLGLRRFARIPGSLAELFISANVTQGYFRYGSTFGTGSERETFTVSDNGNHIQLDPDQREIKFFDRGDIALNYFRRREYGPGPKCLPRDAYRAILQYVLDVPQEIQVDLSGPTSSYVEMACNPLLHVSTHLRLDSVRHFLAINCFNLIYTSETSCITLGKARAINDCPLLLPQPKSHRGKTIVGDYYFADTCIEFNIFSAKRISFTFDFRPLNDAVELYDARISILGFLRETMNASRPFIIYCRSFTSQDQSEPGEANTFSSCILRMRVFIALSHLLWAKPWRKDHLCPDIYINGHGFAVEMKKIRSMKYQKIPGGMDLLAQQVDPWTEGRKFARIIGKLAVGPERPFYWPGPTFTPRSTLIEVWAYLRG</sequence>
<name>A0A8K0R6U8_9PLEO</name>
<dbReference type="EMBL" id="JAGMVJ010000011">
    <property type="protein sequence ID" value="KAH7086613.1"/>
    <property type="molecule type" value="Genomic_DNA"/>
</dbReference>
<protein>
    <recommendedName>
        <fullName evidence="2">DUF7730 domain-containing protein</fullName>
    </recommendedName>
</protein>
<dbReference type="Proteomes" id="UP000813461">
    <property type="component" value="Unassembled WGS sequence"/>
</dbReference>
<reference evidence="3" key="1">
    <citation type="journal article" date="2021" name="Nat. Commun.">
        <title>Genetic determinants of endophytism in the Arabidopsis root mycobiome.</title>
        <authorList>
            <person name="Mesny F."/>
            <person name="Miyauchi S."/>
            <person name="Thiergart T."/>
            <person name="Pickel B."/>
            <person name="Atanasova L."/>
            <person name="Karlsson M."/>
            <person name="Huettel B."/>
            <person name="Barry K.W."/>
            <person name="Haridas S."/>
            <person name="Chen C."/>
            <person name="Bauer D."/>
            <person name="Andreopoulos W."/>
            <person name="Pangilinan J."/>
            <person name="LaButti K."/>
            <person name="Riley R."/>
            <person name="Lipzen A."/>
            <person name="Clum A."/>
            <person name="Drula E."/>
            <person name="Henrissat B."/>
            <person name="Kohler A."/>
            <person name="Grigoriev I.V."/>
            <person name="Martin F.M."/>
            <person name="Hacquard S."/>
        </authorList>
    </citation>
    <scope>NUCLEOTIDE SEQUENCE</scope>
    <source>
        <strain evidence="3">MPI-SDFR-AT-0120</strain>
    </source>
</reference>
<accession>A0A8K0R6U8</accession>
<dbReference type="Pfam" id="PF24864">
    <property type="entry name" value="DUF7730"/>
    <property type="match status" value="1"/>
</dbReference>
<dbReference type="PANTHER" id="PTHR42085">
    <property type="entry name" value="F-BOX DOMAIN-CONTAINING PROTEIN"/>
    <property type="match status" value="1"/>
</dbReference>
<dbReference type="InterPro" id="IPR038883">
    <property type="entry name" value="AN11006-like"/>
</dbReference>
<proteinExistence type="predicted"/>
<dbReference type="AlphaFoldDB" id="A0A8K0R6U8"/>
<evidence type="ECO:0000259" key="2">
    <source>
        <dbReference type="Pfam" id="PF24864"/>
    </source>
</evidence>
<organism evidence="3 4">
    <name type="scientific">Paraphoma chrysanthemicola</name>
    <dbReference type="NCBI Taxonomy" id="798071"/>
    <lineage>
        <taxon>Eukaryota</taxon>
        <taxon>Fungi</taxon>
        <taxon>Dikarya</taxon>
        <taxon>Ascomycota</taxon>
        <taxon>Pezizomycotina</taxon>
        <taxon>Dothideomycetes</taxon>
        <taxon>Pleosporomycetidae</taxon>
        <taxon>Pleosporales</taxon>
        <taxon>Pleosporineae</taxon>
        <taxon>Phaeosphaeriaceae</taxon>
        <taxon>Paraphoma</taxon>
    </lineage>
</organism>
<feature type="domain" description="DUF7730" evidence="2">
    <location>
        <begin position="22"/>
        <end position="150"/>
    </location>
</feature>
<gene>
    <name evidence="3" type="ORF">FB567DRAFT_75054</name>
</gene>
<feature type="compositionally biased region" description="Low complexity" evidence="1">
    <location>
        <begin position="13"/>
        <end position="25"/>
    </location>
</feature>
<dbReference type="InterPro" id="IPR056632">
    <property type="entry name" value="DUF7730"/>
</dbReference>
<keyword evidence="4" id="KW-1185">Reference proteome</keyword>
<comment type="caution">
    <text evidence="3">The sequence shown here is derived from an EMBL/GenBank/DDBJ whole genome shotgun (WGS) entry which is preliminary data.</text>
</comment>